<feature type="chain" id="PRO_5034152436" description="Carboxypeptidase" evidence="7">
    <location>
        <begin position="18"/>
        <end position="483"/>
    </location>
</feature>
<reference evidence="10 11" key="1">
    <citation type="journal article" date="2019" name="Sci. Rep.">
        <title>Comparative genomics of chytrid fungi reveal insights into the obligate biotrophic and pathogenic lifestyle of Synchytrium endobioticum.</title>
        <authorList>
            <person name="van de Vossenberg B.T.L.H."/>
            <person name="Warris S."/>
            <person name="Nguyen H.D.T."/>
            <person name="van Gent-Pelzer M.P.E."/>
            <person name="Joly D.L."/>
            <person name="van de Geest H.C."/>
            <person name="Bonants P.J.M."/>
            <person name="Smith D.S."/>
            <person name="Levesque C.A."/>
            <person name="van der Lee T.A.J."/>
        </authorList>
    </citation>
    <scope>NUCLEOTIDE SEQUENCE [LARGE SCALE GENOMIC DNA]</scope>
    <source>
        <strain evidence="9 11">LEV6574</strain>
        <strain evidence="8 10">MB42</strain>
    </source>
</reference>
<dbReference type="EMBL" id="QEAM01000014">
    <property type="protein sequence ID" value="TPX50684.1"/>
    <property type="molecule type" value="Genomic_DNA"/>
</dbReference>
<dbReference type="Gene3D" id="3.40.50.1820">
    <property type="entry name" value="alpha/beta hydrolase"/>
    <property type="match status" value="1"/>
</dbReference>
<accession>A0A507CHX3</accession>
<dbReference type="AlphaFoldDB" id="A0A507CHX3"/>
<dbReference type="GO" id="GO:0000324">
    <property type="term" value="C:fungal-type vacuole"/>
    <property type="evidence" value="ECO:0007669"/>
    <property type="project" value="TreeGrafter"/>
</dbReference>
<protein>
    <recommendedName>
        <fullName evidence="7">Carboxypeptidase</fullName>
        <ecNumber evidence="7">3.4.16.-</ecNumber>
    </recommendedName>
</protein>
<keyword evidence="2 7" id="KW-0121">Carboxypeptidase</keyword>
<dbReference type="SUPFAM" id="SSF53474">
    <property type="entry name" value="alpha/beta-Hydrolases"/>
    <property type="match status" value="1"/>
</dbReference>
<keyword evidence="5 7" id="KW-0378">Hydrolase</keyword>
<dbReference type="Proteomes" id="UP000317494">
    <property type="component" value="Unassembled WGS sequence"/>
</dbReference>
<dbReference type="VEuPathDB" id="FungiDB:SeMB42_g06469"/>
<dbReference type="OrthoDB" id="443318at2759"/>
<evidence type="ECO:0000256" key="6">
    <source>
        <dbReference type="ARBA" id="ARBA00023180"/>
    </source>
</evidence>
<dbReference type="EC" id="3.4.16.-" evidence="7"/>
<dbReference type="Gene3D" id="1.10.287.410">
    <property type="match status" value="1"/>
</dbReference>
<dbReference type="GO" id="GO:0004185">
    <property type="term" value="F:serine-type carboxypeptidase activity"/>
    <property type="evidence" value="ECO:0007669"/>
    <property type="project" value="UniProtKB-UniRule"/>
</dbReference>
<evidence type="ECO:0000256" key="4">
    <source>
        <dbReference type="ARBA" id="ARBA00022729"/>
    </source>
</evidence>
<evidence type="ECO:0000256" key="3">
    <source>
        <dbReference type="ARBA" id="ARBA00022670"/>
    </source>
</evidence>
<proteinExistence type="inferred from homology"/>
<dbReference type="Proteomes" id="UP000320475">
    <property type="component" value="Unassembled WGS sequence"/>
</dbReference>
<evidence type="ECO:0000256" key="7">
    <source>
        <dbReference type="RuleBase" id="RU361156"/>
    </source>
</evidence>
<keyword evidence="6" id="KW-0325">Glycoprotein</keyword>
<keyword evidence="3 7" id="KW-0645">Protease</keyword>
<dbReference type="STRING" id="286115.A0A507CHX3"/>
<evidence type="ECO:0000256" key="5">
    <source>
        <dbReference type="ARBA" id="ARBA00022801"/>
    </source>
</evidence>
<gene>
    <name evidence="9" type="ORF">SeLEV6574_g00727</name>
    <name evidence="8" type="ORF">SeMB42_g06469</name>
</gene>
<evidence type="ECO:0000256" key="2">
    <source>
        <dbReference type="ARBA" id="ARBA00022645"/>
    </source>
</evidence>
<organism evidence="8 10">
    <name type="scientific">Synchytrium endobioticum</name>
    <dbReference type="NCBI Taxonomy" id="286115"/>
    <lineage>
        <taxon>Eukaryota</taxon>
        <taxon>Fungi</taxon>
        <taxon>Fungi incertae sedis</taxon>
        <taxon>Chytridiomycota</taxon>
        <taxon>Chytridiomycota incertae sedis</taxon>
        <taxon>Chytridiomycetes</taxon>
        <taxon>Synchytriales</taxon>
        <taxon>Synchytriaceae</taxon>
        <taxon>Synchytrium</taxon>
    </lineage>
</organism>
<dbReference type="InterPro" id="IPR029058">
    <property type="entry name" value="AB_hydrolase_fold"/>
</dbReference>
<evidence type="ECO:0000313" key="9">
    <source>
        <dbReference type="EMBL" id="TPX50684.1"/>
    </source>
</evidence>
<dbReference type="PANTHER" id="PTHR11802">
    <property type="entry name" value="SERINE PROTEASE FAMILY S10 SERINE CARBOXYPEPTIDASE"/>
    <property type="match status" value="1"/>
</dbReference>
<dbReference type="InterPro" id="IPR001563">
    <property type="entry name" value="Peptidase_S10"/>
</dbReference>
<evidence type="ECO:0000313" key="10">
    <source>
        <dbReference type="Proteomes" id="UP000317494"/>
    </source>
</evidence>
<keyword evidence="4 7" id="KW-0732">Signal</keyword>
<comment type="similarity">
    <text evidence="1 7">Belongs to the peptidase S10 family.</text>
</comment>
<sequence length="483" mass="54507">MIKSVLCTLLVAVGTSAITQDPFVILPSHGNDLAIKRNHENQTMQAWTVLTDSVAFPQYAVRVRERKGELCDDVKQYYGYLDVAEDGGKHLFFWFFESRSTPKKDPLVLWLNGGPGCSSLTGLFMELGPCRVNEGGNGTSKNEYSWNRKTNMIFLDQPVNTGYSYTDEGADEPNNSLAAAIDVFAFFQLFLKKYSQFAKLDFHIFGESYGGHYIPAIAQVINERNPFADIPINLKTLGIGNGLTDPLVQYKYYADMACDDKYGPVLSDEECNSMRTKYGTCATLIKSCYQFQNAFFCAPAALYCNQAMFSAFQQSGKNVYDVRMDCNAFECYPILKDIESFCNREDIQDMLGVPNRKYVGCNQNVNLRFLTAGDWMRPYHRALPPLLEKGIKVLVYAGDADYICNWIGNKAWLMELEWSGQSDFQNAADLPFASGLTKKEIGEYRTFGGLTWLKLYEAGHLVPYDQPSASWEFFEAWIDAATE</sequence>
<feature type="signal peptide" evidence="7">
    <location>
        <begin position="1"/>
        <end position="17"/>
    </location>
</feature>
<dbReference type="InterPro" id="IPR018202">
    <property type="entry name" value="Ser_caboxypep_ser_AS"/>
</dbReference>
<dbReference type="PROSITE" id="PS00131">
    <property type="entry name" value="CARBOXYPEPT_SER_SER"/>
    <property type="match status" value="1"/>
</dbReference>
<dbReference type="PRINTS" id="PR00724">
    <property type="entry name" value="CRBOXYPTASEC"/>
</dbReference>
<name>A0A507CHX3_9FUNG</name>
<keyword evidence="10" id="KW-1185">Reference proteome</keyword>
<dbReference type="GO" id="GO:0006508">
    <property type="term" value="P:proteolysis"/>
    <property type="evidence" value="ECO:0007669"/>
    <property type="project" value="UniProtKB-KW"/>
</dbReference>
<evidence type="ECO:0000313" key="11">
    <source>
        <dbReference type="Proteomes" id="UP000320475"/>
    </source>
</evidence>
<evidence type="ECO:0000256" key="1">
    <source>
        <dbReference type="ARBA" id="ARBA00009431"/>
    </source>
</evidence>
<evidence type="ECO:0000313" key="8">
    <source>
        <dbReference type="EMBL" id="TPX39088.1"/>
    </source>
</evidence>
<dbReference type="Pfam" id="PF00450">
    <property type="entry name" value="Peptidase_S10"/>
    <property type="match status" value="1"/>
</dbReference>
<comment type="caution">
    <text evidence="8">The sequence shown here is derived from an EMBL/GenBank/DDBJ whole genome shotgun (WGS) entry which is preliminary data.</text>
</comment>
<dbReference type="PANTHER" id="PTHR11802:SF113">
    <property type="entry name" value="SERINE CARBOXYPEPTIDASE CTSA-4.1"/>
    <property type="match status" value="1"/>
</dbReference>
<dbReference type="EMBL" id="QEAN01000367">
    <property type="protein sequence ID" value="TPX39088.1"/>
    <property type="molecule type" value="Genomic_DNA"/>
</dbReference>